<evidence type="ECO:0000313" key="5">
    <source>
        <dbReference type="Proteomes" id="UP001634007"/>
    </source>
</evidence>
<dbReference type="EMBL" id="JBJKBG010000008">
    <property type="protein sequence ID" value="KAL3724413.1"/>
    <property type="molecule type" value="Genomic_DNA"/>
</dbReference>
<dbReference type="PANTHER" id="PTHR31623:SF108">
    <property type="entry name" value="BAHD ACYLTRANSFERASE"/>
    <property type="match status" value="1"/>
</dbReference>
<dbReference type="InterPro" id="IPR023213">
    <property type="entry name" value="CAT-like_dom_sf"/>
</dbReference>
<dbReference type="AlphaFoldDB" id="A0ABD3JCE6"/>
<name>A0ABD3JCE6_EUCGL</name>
<dbReference type="Pfam" id="PF02458">
    <property type="entry name" value="Transferase"/>
    <property type="match status" value="1"/>
</dbReference>
<accession>A0ABD3JCE6</accession>
<dbReference type="Proteomes" id="UP001634007">
    <property type="component" value="Unassembled WGS sequence"/>
</dbReference>
<gene>
    <name evidence="4" type="ORF">ACJRO7_029565</name>
</gene>
<dbReference type="GO" id="GO:0016746">
    <property type="term" value="F:acyltransferase activity"/>
    <property type="evidence" value="ECO:0007669"/>
    <property type="project" value="UniProtKB-KW"/>
</dbReference>
<evidence type="ECO:0000313" key="4">
    <source>
        <dbReference type="EMBL" id="KAL3724413.1"/>
    </source>
</evidence>
<protein>
    <submittedName>
        <fullName evidence="4">Uncharacterized protein</fullName>
    </submittedName>
</protein>
<keyword evidence="5" id="KW-1185">Reference proteome</keyword>
<proteinExistence type="inferred from homology"/>
<keyword evidence="3" id="KW-0012">Acyltransferase</keyword>
<dbReference type="PANTHER" id="PTHR31623">
    <property type="entry name" value="F21J9.9"/>
    <property type="match status" value="1"/>
</dbReference>
<evidence type="ECO:0000256" key="2">
    <source>
        <dbReference type="ARBA" id="ARBA00022679"/>
    </source>
</evidence>
<reference evidence="4 5" key="1">
    <citation type="submission" date="2024-11" db="EMBL/GenBank/DDBJ databases">
        <title>Chromosome-level genome assembly of Eucalyptus globulus Labill. provides insights into its genome evolution.</title>
        <authorList>
            <person name="Li X."/>
        </authorList>
    </citation>
    <scope>NUCLEOTIDE SEQUENCE [LARGE SCALE GENOMIC DNA]</scope>
    <source>
        <strain evidence="4">CL2024</strain>
        <tissue evidence="4">Fresh tender leaves</tissue>
    </source>
</reference>
<sequence>MEMRVEVSSRETIKPSSPTPHRLKTFNLCLLDQMTRMYYASVVFFYPGDPTRDLPVKIDHISRTLKKSLAEALTRFYPLSGRLSKSNLYIDCNDAGVLYVEARVDRPLSEFAKKPEIRLLDKFLPLHGVSTGPEEEAFLFGIQVNVLSCGGIVIGTSSSHKIMDATTFIAFFRTWTAIATGRPDQAMQADCMAASTLFPSSHTMPNNAGLWHGNPFTKPGKSSLRRFVFDSAALSRLKLDARSEFVPNPTRIEALTGFIWKHAIRASRMLSGMQPPSAVVQSMNLRHRVEPPLPEQSIGNIAWRAFATYENTRPEVELRDLVESVRKSLAEINVDHVKKIRGDGAFEGISKWLEEAGRIYTKMRQECYTFVSWYRMGFYDVDFGWGRPGWVSVQNFGNDAFKNMVIMMDTPSGNGIEALIALEEQEMSILEQDQEFLASAKPQLSMVLQGRSKL</sequence>
<evidence type="ECO:0000256" key="1">
    <source>
        <dbReference type="ARBA" id="ARBA00009861"/>
    </source>
</evidence>
<keyword evidence="2" id="KW-0808">Transferase</keyword>
<organism evidence="4 5">
    <name type="scientific">Eucalyptus globulus</name>
    <name type="common">Tasmanian blue gum</name>
    <dbReference type="NCBI Taxonomy" id="34317"/>
    <lineage>
        <taxon>Eukaryota</taxon>
        <taxon>Viridiplantae</taxon>
        <taxon>Streptophyta</taxon>
        <taxon>Embryophyta</taxon>
        <taxon>Tracheophyta</taxon>
        <taxon>Spermatophyta</taxon>
        <taxon>Magnoliopsida</taxon>
        <taxon>eudicotyledons</taxon>
        <taxon>Gunneridae</taxon>
        <taxon>Pentapetalae</taxon>
        <taxon>rosids</taxon>
        <taxon>malvids</taxon>
        <taxon>Myrtales</taxon>
        <taxon>Myrtaceae</taxon>
        <taxon>Myrtoideae</taxon>
        <taxon>Eucalypteae</taxon>
        <taxon>Eucalyptus</taxon>
    </lineage>
</organism>
<dbReference type="Gene3D" id="3.30.559.10">
    <property type="entry name" value="Chloramphenicol acetyltransferase-like domain"/>
    <property type="match status" value="2"/>
</dbReference>
<evidence type="ECO:0000256" key="3">
    <source>
        <dbReference type="ARBA" id="ARBA00023315"/>
    </source>
</evidence>
<comment type="caution">
    <text evidence="4">The sequence shown here is derived from an EMBL/GenBank/DDBJ whole genome shotgun (WGS) entry which is preliminary data.</text>
</comment>
<comment type="similarity">
    <text evidence="1">Belongs to the plant acyltransferase family.</text>
</comment>